<feature type="repeat" description="PPR" evidence="2">
    <location>
        <begin position="345"/>
        <end position="375"/>
    </location>
</feature>
<dbReference type="PROSITE" id="PS51375">
    <property type="entry name" value="PPR"/>
    <property type="match status" value="6"/>
</dbReference>
<feature type="repeat" description="PPR" evidence="2">
    <location>
        <begin position="182"/>
        <end position="212"/>
    </location>
</feature>
<dbReference type="Gene3D" id="1.25.40.10">
    <property type="entry name" value="Tetratricopeptide repeat domain"/>
    <property type="match status" value="3"/>
</dbReference>
<organism evidence="3 4">
    <name type="scientific">Protea cynaroides</name>
    <dbReference type="NCBI Taxonomy" id="273540"/>
    <lineage>
        <taxon>Eukaryota</taxon>
        <taxon>Viridiplantae</taxon>
        <taxon>Streptophyta</taxon>
        <taxon>Embryophyta</taxon>
        <taxon>Tracheophyta</taxon>
        <taxon>Spermatophyta</taxon>
        <taxon>Magnoliopsida</taxon>
        <taxon>Proteales</taxon>
        <taxon>Proteaceae</taxon>
        <taxon>Protea</taxon>
    </lineage>
</organism>
<dbReference type="FunFam" id="1.25.40.10:FF:000144">
    <property type="entry name" value="Pentatricopeptide repeat-containing protein, mitochondrial"/>
    <property type="match status" value="1"/>
</dbReference>
<dbReference type="Pfam" id="PF01535">
    <property type="entry name" value="PPR"/>
    <property type="match status" value="2"/>
</dbReference>
<dbReference type="GO" id="GO:0003729">
    <property type="term" value="F:mRNA binding"/>
    <property type="evidence" value="ECO:0007669"/>
    <property type="project" value="UniProtKB-ARBA"/>
</dbReference>
<name>A0A9Q0H7Z2_9MAGN</name>
<reference evidence="3" key="1">
    <citation type="journal article" date="2023" name="Plant J.">
        <title>The genome of the king protea, Protea cynaroides.</title>
        <authorList>
            <person name="Chang J."/>
            <person name="Duong T.A."/>
            <person name="Schoeman C."/>
            <person name="Ma X."/>
            <person name="Roodt D."/>
            <person name="Barker N."/>
            <person name="Li Z."/>
            <person name="Van de Peer Y."/>
            <person name="Mizrachi E."/>
        </authorList>
    </citation>
    <scope>NUCLEOTIDE SEQUENCE</scope>
    <source>
        <tissue evidence="3">Young leaves</tissue>
    </source>
</reference>
<dbReference type="FunFam" id="1.25.40.10:FF:000941">
    <property type="entry name" value="Pentatricopeptide repeat-containing protein At5g15300"/>
    <property type="match status" value="1"/>
</dbReference>
<dbReference type="OrthoDB" id="185373at2759"/>
<feature type="repeat" description="PPR" evidence="2">
    <location>
        <begin position="275"/>
        <end position="309"/>
    </location>
</feature>
<keyword evidence="1" id="KW-0677">Repeat</keyword>
<sequence>MSTAIRTPTWVSRRRVFEQKLAELHKCSNLNHLKQIQAQIFKANLHQDPFVTPKLITAFSLCRQMILAMNVFNQIHEPNIIVYNTLIRAYTQNSQPSLAFSIFLDMQKNGVSPDNFTHSFLLKACTGQFAFRQVQMIHSQIEKFGFCADIFVPNSLIDTYSKCGACGVAAARKLFAVMENRDVVSWNSMVAALVKSGDLMEGRQLFDEMPEKDTVSWNTVIDGYVKAGEMNTAFELFENMPERNVVSWSTMISGYSKAGDMEMARMLFDKLPVKNLVAWTIMISGYAEKGLAKEAFSLYNEMENAQLKLDDGTLISILAACAESGLYSLGKRVHISIERSRLICSTQVCNALIDMYAKCGNLRKAFYAFEGMMERDVVSWNAIIQGLAMHGHGERALQFFYRMNQEGFAPDGVTFIGVLCACTHVGLVDEGRLYFSTMEKDHGIVPQIEHYGCMIDLLGRGGHLKEAFELVKNMPLEPNAIIWGTLLGACRTHNHVGLAEEVVEHLVKIEPSDAGNYAVLSNIYAAAGHWGDVGKARLQMKNTGSRKPPGASYIEVDDEVHEFTVHDRSHPQAERIYKMIDRLGQHLKQVGYVSKEHCVLKPSLEP</sequence>
<feature type="repeat" description="PPR" evidence="2">
    <location>
        <begin position="79"/>
        <end position="113"/>
    </location>
</feature>
<dbReference type="Proteomes" id="UP001141806">
    <property type="component" value="Unassembled WGS sequence"/>
</dbReference>
<evidence type="ECO:0000256" key="2">
    <source>
        <dbReference type="PROSITE-ProRule" id="PRU00708"/>
    </source>
</evidence>
<comment type="caution">
    <text evidence="3">The sequence shown here is derived from an EMBL/GenBank/DDBJ whole genome shotgun (WGS) entry which is preliminary data.</text>
</comment>
<dbReference type="NCBIfam" id="TIGR00756">
    <property type="entry name" value="PPR"/>
    <property type="match status" value="7"/>
</dbReference>
<protein>
    <submittedName>
        <fullName evidence="3">Uncharacterized protein</fullName>
    </submittedName>
</protein>
<feature type="repeat" description="PPR" evidence="2">
    <location>
        <begin position="376"/>
        <end position="410"/>
    </location>
</feature>
<evidence type="ECO:0000313" key="3">
    <source>
        <dbReference type="EMBL" id="KAJ4960296.1"/>
    </source>
</evidence>
<dbReference type="Pfam" id="PF13041">
    <property type="entry name" value="PPR_2"/>
    <property type="match status" value="4"/>
</dbReference>
<gene>
    <name evidence="3" type="ORF">NE237_020206</name>
</gene>
<dbReference type="InterPro" id="IPR046848">
    <property type="entry name" value="E_motif"/>
</dbReference>
<dbReference type="InterPro" id="IPR002885">
    <property type="entry name" value="PPR_rpt"/>
</dbReference>
<accession>A0A9Q0H7Z2</accession>
<evidence type="ECO:0000256" key="1">
    <source>
        <dbReference type="ARBA" id="ARBA00022737"/>
    </source>
</evidence>
<dbReference type="Pfam" id="PF20431">
    <property type="entry name" value="E_motif"/>
    <property type="match status" value="1"/>
</dbReference>
<feature type="repeat" description="PPR" evidence="2">
    <location>
        <begin position="213"/>
        <end position="247"/>
    </location>
</feature>
<dbReference type="FunFam" id="1.25.40.10:FF:000557">
    <property type="entry name" value="Pentatricopeptide repeat-containing protein, chloroplastic"/>
    <property type="match status" value="1"/>
</dbReference>
<dbReference type="GO" id="GO:0009451">
    <property type="term" value="P:RNA modification"/>
    <property type="evidence" value="ECO:0007669"/>
    <property type="project" value="InterPro"/>
</dbReference>
<dbReference type="FunFam" id="1.25.40.10:FF:000366">
    <property type="entry name" value="Pentatricopeptide (PPR) repeat-containing protein"/>
    <property type="match status" value="1"/>
</dbReference>
<evidence type="ECO:0000313" key="4">
    <source>
        <dbReference type="Proteomes" id="UP001141806"/>
    </source>
</evidence>
<keyword evidence="4" id="KW-1185">Reference proteome</keyword>
<dbReference type="InterPro" id="IPR011990">
    <property type="entry name" value="TPR-like_helical_dom_sf"/>
</dbReference>
<proteinExistence type="predicted"/>
<dbReference type="PANTHER" id="PTHR47926:SF413">
    <property type="entry name" value="REPEAT (TPR)-LIKE SUPERFAMILY PROTEIN, PUTATIVE-RELATED"/>
    <property type="match status" value="1"/>
</dbReference>
<dbReference type="PANTHER" id="PTHR47926">
    <property type="entry name" value="PENTATRICOPEPTIDE REPEAT-CONTAINING PROTEIN"/>
    <property type="match status" value="1"/>
</dbReference>
<dbReference type="InterPro" id="IPR046960">
    <property type="entry name" value="PPR_At4g14850-like_plant"/>
</dbReference>
<dbReference type="EMBL" id="JAMYWD010000009">
    <property type="protein sequence ID" value="KAJ4960296.1"/>
    <property type="molecule type" value="Genomic_DNA"/>
</dbReference>
<dbReference type="AlphaFoldDB" id="A0A9Q0H7Z2"/>